<gene>
    <name evidence="2" type="ORF">CEQ21_03390</name>
</gene>
<feature type="transmembrane region" description="Helical" evidence="1">
    <location>
        <begin position="140"/>
        <end position="158"/>
    </location>
</feature>
<evidence type="ECO:0000256" key="1">
    <source>
        <dbReference type="SAM" id="Phobius"/>
    </source>
</evidence>
<dbReference type="Proteomes" id="UP000319837">
    <property type="component" value="Unassembled WGS sequence"/>
</dbReference>
<keyword evidence="1" id="KW-0472">Membrane</keyword>
<feature type="transmembrane region" description="Helical" evidence="1">
    <location>
        <begin position="31"/>
        <end position="51"/>
    </location>
</feature>
<feature type="transmembrane region" description="Helical" evidence="1">
    <location>
        <begin position="179"/>
        <end position="198"/>
    </location>
</feature>
<feature type="transmembrane region" description="Helical" evidence="1">
    <location>
        <begin position="115"/>
        <end position="134"/>
    </location>
</feature>
<reference evidence="3" key="1">
    <citation type="submission" date="2018-10" db="EMBL/GenBank/DDBJ databases">
        <title>FDA dAtabase for Regulatory Grade micrObial Sequences (FDA-ARGOS): Supporting development and validation of Infectious Disease Dx tests.</title>
        <authorList>
            <person name="Minogue T."/>
            <person name="Wolcott M."/>
            <person name="Wasieloski L."/>
            <person name="Aguilar W."/>
            <person name="Moore D."/>
            <person name="Tallon L."/>
            <person name="Sadzewicz L."/>
            <person name="Sengamalay N."/>
            <person name="Ott S."/>
            <person name="Godinez A."/>
            <person name="Nagaraj S."/>
            <person name="Vavikolanu K."/>
            <person name="Vyas G."/>
            <person name="Nadendla S."/>
            <person name="George J."/>
            <person name="Sichtig H."/>
        </authorList>
    </citation>
    <scope>NUCLEOTIDE SEQUENCE [LARGE SCALE GENOMIC DNA]</scope>
    <source>
        <strain evidence="3">FDAARGOS_343</strain>
    </source>
</reference>
<dbReference type="InterPro" id="IPR025576">
    <property type="entry name" value="YwiC"/>
</dbReference>
<evidence type="ECO:0000313" key="2">
    <source>
        <dbReference type="EMBL" id="TRZ39998.1"/>
    </source>
</evidence>
<feature type="transmembrane region" description="Helical" evidence="1">
    <location>
        <begin position="218"/>
        <end position="237"/>
    </location>
</feature>
<proteinExistence type="predicted"/>
<keyword evidence="1" id="KW-1133">Transmembrane helix</keyword>
<sequence length="238" mass="27520">MVLPKEHGTWMMFFLPYLLGMFLSGANWLHLFFMVGWFFVFLTSTPLLSIIRKPRYKAEMLPWVYKYSVIALIFVLPIIWIKPILLWGIVVISLLLGVSSHFIKIRQERSLWNNLSGILIFSLGGIAAYIIGQGSLTKDAIILLIITTLYFMSSAFYVKSLIRERKNTAFKRRSHIYHGLLLLVPFLLNIPWLVIAYVPSVCKDFLTSRKEAIKPIKIGIMEIINGLVFFIICLYVLR</sequence>
<keyword evidence="1" id="KW-0812">Transmembrane</keyword>
<feature type="transmembrane region" description="Helical" evidence="1">
    <location>
        <begin position="63"/>
        <end position="80"/>
    </location>
</feature>
<dbReference type="EMBL" id="RIBP01000001">
    <property type="protein sequence ID" value="TRZ39998.1"/>
    <property type="molecule type" value="Genomic_DNA"/>
</dbReference>
<accession>A0A553SSP7</accession>
<feature type="transmembrane region" description="Helical" evidence="1">
    <location>
        <begin position="86"/>
        <end position="103"/>
    </location>
</feature>
<evidence type="ECO:0000313" key="3">
    <source>
        <dbReference type="Proteomes" id="UP000319837"/>
    </source>
</evidence>
<comment type="caution">
    <text evidence="2">The sequence shown here is derived from an EMBL/GenBank/DDBJ whole genome shotgun (WGS) entry which is preliminary data.</text>
</comment>
<evidence type="ECO:0008006" key="4">
    <source>
        <dbReference type="Google" id="ProtNLM"/>
    </source>
</evidence>
<organism evidence="2 3">
    <name type="scientific">Niallia circulans</name>
    <name type="common">Bacillus circulans</name>
    <dbReference type="NCBI Taxonomy" id="1397"/>
    <lineage>
        <taxon>Bacteria</taxon>
        <taxon>Bacillati</taxon>
        <taxon>Bacillota</taxon>
        <taxon>Bacilli</taxon>
        <taxon>Bacillales</taxon>
        <taxon>Bacillaceae</taxon>
        <taxon>Niallia</taxon>
    </lineage>
</organism>
<dbReference type="AlphaFoldDB" id="A0A553SSP7"/>
<dbReference type="RefSeq" id="WP_185763418.1">
    <property type="nucleotide sequence ID" value="NZ_RIBP01000001.1"/>
</dbReference>
<name>A0A553SSP7_NIACI</name>
<dbReference type="Pfam" id="PF14256">
    <property type="entry name" value="YwiC"/>
    <property type="match status" value="1"/>
</dbReference>
<protein>
    <recommendedName>
        <fullName evidence="4">YwiC-like protein</fullName>
    </recommendedName>
</protein>